<name>A0ABS3FXZ7_9CYAN</name>
<dbReference type="SUPFAM" id="SSF53335">
    <property type="entry name" value="S-adenosyl-L-methionine-dependent methyltransferases"/>
    <property type="match status" value="1"/>
</dbReference>
<dbReference type="RefSeq" id="WP_207090406.1">
    <property type="nucleotide sequence ID" value="NZ_JAFLQW010000615.1"/>
</dbReference>
<dbReference type="PANTHER" id="PTHR33841:SF5">
    <property type="entry name" value="DNA METHYLASE (MODIFICATION METHYLASE) (METHYLTRANSFERASE)-RELATED"/>
    <property type="match status" value="1"/>
</dbReference>
<dbReference type="PRINTS" id="PR00507">
    <property type="entry name" value="N12N6MTFRASE"/>
</dbReference>
<dbReference type="PANTHER" id="PTHR33841">
    <property type="entry name" value="DNA METHYLTRANSFERASE YEEA-RELATED"/>
    <property type="match status" value="1"/>
</dbReference>
<keyword evidence="5" id="KW-0949">S-adenosyl-L-methionine</keyword>
<reference evidence="8 9" key="1">
    <citation type="submission" date="2021-03" db="EMBL/GenBank/DDBJ databases">
        <title>Metabolic Capacity of the Antarctic Cyanobacterium Phormidium pseudopriestleyi that Sustains Oxygenic Photosynthesis in the Presence of Hydrogen Sulfide.</title>
        <authorList>
            <person name="Lumian J.E."/>
            <person name="Jungblut A.D."/>
            <person name="Dillon M.L."/>
            <person name="Hawes I."/>
            <person name="Doran P.T."/>
            <person name="Mackey T.J."/>
            <person name="Dick G.J."/>
            <person name="Grettenberger C.L."/>
            <person name="Sumner D.Y."/>
        </authorList>
    </citation>
    <scope>NUCLEOTIDE SEQUENCE [LARGE SCALE GENOMIC DNA]</scope>
    <source>
        <strain evidence="8 9">FRX01</strain>
    </source>
</reference>
<comment type="catalytic activity">
    <reaction evidence="6">
        <text>a 2'-deoxyadenosine in DNA + S-adenosyl-L-methionine = an N(6)-methyl-2'-deoxyadenosine in DNA + S-adenosyl-L-homocysteine + H(+)</text>
        <dbReference type="Rhea" id="RHEA:15197"/>
        <dbReference type="Rhea" id="RHEA-COMP:12418"/>
        <dbReference type="Rhea" id="RHEA-COMP:12419"/>
        <dbReference type="ChEBI" id="CHEBI:15378"/>
        <dbReference type="ChEBI" id="CHEBI:57856"/>
        <dbReference type="ChEBI" id="CHEBI:59789"/>
        <dbReference type="ChEBI" id="CHEBI:90615"/>
        <dbReference type="ChEBI" id="CHEBI:90616"/>
        <dbReference type="EC" id="2.1.1.72"/>
    </reaction>
</comment>
<dbReference type="InterPro" id="IPR011639">
    <property type="entry name" value="MethylTrfase_TaqI-like_dom"/>
</dbReference>
<organism evidence="8 9">
    <name type="scientific">Phormidium pseudopriestleyi FRX01</name>
    <dbReference type="NCBI Taxonomy" id="1759528"/>
    <lineage>
        <taxon>Bacteria</taxon>
        <taxon>Bacillati</taxon>
        <taxon>Cyanobacteriota</taxon>
        <taxon>Cyanophyceae</taxon>
        <taxon>Oscillatoriophycideae</taxon>
        <taxon>Oscillatoriales</taxon>
        <taxon>Oscillatoriaceae</taxon>
        <taxon>Phormidium</taxon>
    </lineage>
</organism>
<comment type="caution">
    <text evidence="8">The sequence shown here is derived from an EMBL/GenBank/DDBJ whole genome shotgun (WGS) entry which is preliminary data.</text>
</comment>
<dbReference type="EMBL" id="JAFLQW010000615">
    <property type="protein sequence ID" value="MBO0351981.1"/>
    <property type="molecule type" value="Genomic_DNA"/>
</dbReference>
<accession>A0ABS3FXZ7</accession>
<dbReference type="Pfam" id="PF07669">
    <property type="entry name" value="Eco57I"/>
    <property type="match status" value="1"/>
</dbReference>
<evidence type="ECO:0000256" key="4">
    <source>
        <dbReference type="ARBA" id="ARBA00022679"/>
    </source>
</evidence>
<feature type="domain" description="Type II methyltransferase M.TaqI-like" evidence="7">
    <location>
        <begin position="106"/>
        <end position="196"/>
    </location>
</feature>
<dbReference type="EC" id="2.1.1.72" evidence="2"/>
<proteinExistence type="inferred from homology"/>
<keyword evidence="3 8" id="KW-0489">Methyltransferase</keyword>
<dbReference type="InterPro" id="IPR050953">
    <property type="entry name" value="N4_N6_ade-DNA_methylase"/>
</dbReference>
<evidence type="ECO:0000256" key="6">
    <source>
        <dbReference type="ARBA" id="ARBA00047942"/>
    </source>
</evidence>
<gene>
    <name evidence="8" type="ORF">J0895_23440</name>
</gene>
<evidence type="ECO:0000256" key="2">
    <source>
        <dbReference type="ARBA" id="ARBA00011900"/>
    </source>
</evidence>
<keyword evidence="9" id="KW-1185">Reference proteome</keyword>
<dbReference type="Gene3D" id="3.40.50.150">
    <property type="entry name" value="Vaccinia Virus protein VP39"/>
    <property type="match status" value="1"/>
</dbReference>
<dbReference type="Proteomes" id="UP000664844">
    <property type="component" value="Unassembled WGS sequence"/>
</dbReference>
<evidence type="ECO:0000313" key="9">
    <source>
        <dbReference type="Proteomes" id="UP000664844"/>
    </source>
</evidence>
<evidence type="ECO:0000256" key="3">
    <source>
        <dbReference type="ARBA" id="ARBA00022603"/>
    </source>
</evidence>
<evidence type="ECO:0000256" key="5">
    <source>
        <dbReference type="ARBA" id="ARBA00022691"/>
    </source>
</evidence>
<comment type="similarity">
    <text evidence="1">Belongs to the N(4)/N(6)-methyltransferase family.</text>
</comment>
<protein>
    <recommendedName>
        <fullName evidence="2">site-specific DNA-methyltransferase (adenine-specific)</fullName>
        <ecNumber evidence="2">2.1.1.72</ecNumber>
    </recommendedName>
</protein>
<evidence type="ECO:0000256" key="1">
    <source>
        <dbReference type="ARBA" id="ARBA00006594"/>
    </source>
</evidence>
<dbReference type="InterPro" id="IPR029063">
    <property type="entry name" value="SAM-dependent_MTases_sf"/>
</dbReference>
<dbReference type="GO" id="GO:0032259">
    <property type="term" value="P:methylation"/>
    <property type="evidence" value="ECO:0007669"/>
    <property type="project" value="UniProtKB-KW"/>
</dbReference>
<keyword evidence="4" id="KW-0808">Transferase</keyword>
<evidence type="ECO:0000259" key="7">
    <source>
        <dbReference type="Pfam" id="PF07669"/>
    </source>
</evidence>
<dbReference type="GO" id="GO:0008168">
    <property type="term" value="F:methyltransferase activity"/>
    <property type="evidence" value="ECO:0007669"/>
    <property type="project" value="UniProtKB-KW"/>
</dbReference>
<evidence type="ECO:0000313" key="8">
    <source>
        <dbReference type="EMBL" id="MBO0351981.1"/>
    </source>
</evidence>
<sequence>MGRHFKKIETKAGIDRRETGYYSTPDFVAEFIAKALIELNPQGRTALDPCVGRGEMVIPLLNQGLSVDGMDILPFDLPTSINFTQTDFLQYYQQKKLLSILNNPIDLHYDFYLANPPYNCHEVAYIRENKTRLSRLFWDIGVHNMYALFMAALIDCAKSGALIGFITLDSFLTAKAHQNLRHKILQNCAVHYLLLCSNDLFLDQGADVRTCLMILQKGTHYQGVVKVANRPLTQPDFQRMLIQKKWTELPREKITLPGEADHSEFIIDIPDEIRNLFQSPRLGNRFRCVTGISTGSDRTYLSKHPRPGFTIPFYKNPGSCRFFTKPNAYLVDNFLSVAETIPNFTIRNKSLLYQPGITCSSMGVTFSACYLPANSTYGVNANIITSDSDTWWLLAYLNSHLVTFIVRSLLNRSNMITSGYISRIPIPKLSPIALTQMSAIAREAYLNQVSPKAASQYVEQINQIIWKELDFTEETIAKIHNFCQNLIRAT</sequence>